<keyword evidence="2" id="KW-1185">Reference proteome</keyword>
<organism evidence="1 2">
    <name type="scientific">Spirosoma pollinicola</name>
    <dbReference type="NCBI Taxonomy" id="2057025"/>
    <lineage>
        <taxon>Bacteria</taxon>
        <taxon>Pseudomonadati</taxon>
        <taxon>Bacteroidota</taxon>
        <taxon>Cytophagia</taxon>
        <taxon>Cytophagales</taxon>
        <taxon>Cytophagaceae</taxon>
        <taxon>Spirosoma</taxon>
    </lineage>
</organism>
<dbReference type="EMBL" id="CP025096">
    <property type="protein sequence ID" value="AUD06810.1"/>
    <property type="molecule type" value="Genomic_DNA"/>
</dbReference>
<dbReference type="Proteomes" id="UP000232883">
    <property type="component" value="Chromosome"/>
</dbReference>
<dbReference type="RefSeq" id="WP_100993345.1">
    <property type="nucleotide sequence ID" value="NZ_CP025096.1"/>
</dbReference>
<reference evidence="1 2" key="1">
    <citation type="submission" date="2017-11" db="EMBL/GenBank/DDBJ databases">
        <title>Taxonomic description and genome sequences of Spirosoma HA7 sp. nov., isolated from pollen microhabitat of Corylus avellana.</title>
        <authorList>
            <person name="Ambika Manirajan B."/>
            <person name="Suarez C."/>
            <person name="Ratering S."/>
            <person name="Geissler-Plaum R."/>
            <person name="Cardinale M."/>
            <person name="Sylvia S."/>
        </authorList>
    </citation>
    <scope>NUCLEOTIDE SEQUENCE [LARGE SCALE GENOMIC DNA]</scope>
    <source>
        <strain evidence="1 2">HA7</strain>
    </source>
</reference>
<proteinExistence type="predicted"/>
<evidence type="ECO:0008006" key="3">
    <source>
        <dbReference type="Google" id="ProtNLM"/>
    </source>
</evidence>
<dbReference type="OrthoDB" id="6395228at2"/>
<gene>
    <name evidence="1" type="ORF">CWM47_36160</name>
</gene>
<evidence type="ECO:0000313" key="1">
    <source>
        <dbReference type="EMBL" id="AUD06810.1"/>
    </source>
</evidence>
<evidence type="ECO:0000313" key="2">
    <source>
        <dbReference type="Proteomes" id="UP000232883"/>
    </source>
</evidence>
<dbReference type="AlphaFoldDB" id="A0A2K8ZAD2"/>
<sequence>MINLSALLVMLFLSDSSRMHQPAPGQDSPVRLSETYELANIILALTDYGKTDSWEVSQQSSYYREVRDYFDRYSNHPLLAKVNYSRQQWESYLSFRTDAYAFAFDSSNQLVRRVDFTANQGFNPFEENLKLVEDFVKVTEFRRFYRDHLSYYQGLASAYLSSQRYPEMLHFLETEFGKHSDISGYAIVLSPLVGRMNCHRMVAGVGTDFITLPGFLLTGKTLQLVSEEEVASGTHMLFTELDHAFVNPLTDQYRLLVRANFANSQWDSGSGYQKDSLATFNEYMTWAVYNLYVLRYFPTVAAKVSQDWALQNETRGFYASTLFNQELATLYHRRKPGQMLKDIYPAFVKRLGLRQASLSKPFIKGCNLADQTIHDTTATFVIEFSEPMFQHSTLDVVRAVEEQGKTRQERLVLTPQANGLVWSANGRAVRFTLTLVNETLNRLLFNYPWKTSATLRSRKGIDLAPYTQIKTTVKNKI</sequence>
<dbReference type="KEGG" id="spir:CWM47_36160"/>
<protein>
    <recommendedName>
        <fullName evidence="3">DUF4932 domain-containing protein</fullName>
    </recommendedName>
</protein>
<accession>A0A2K8ZAD2</accession>
<name>A0A2K8ZAD2_9BACT</name>